<keyword evidence="2" id="KW-1185">Reference proteome</keyword>
<dbReference type="AlphaFoldDB" id="A0A9P3GHE2"/>
<evidence type="ECO:0000313" key="1">
    <source>
        <dbReference type="EMBL" id="GJE96018.1"/>
    </source>
</evidence>
<organism evidence="1 2">
    <name type="scientific">Phanerochaete sordida</name>
    <dbReference type="NCBI Taxonomy" id="48140"/>
    <lineage>
        <taxon>Eukaryota</taxon>
        <taxon>Fungi</taxon>
        <taxon>Dikarya</taxon>
        <taxon>Basidiomycota</taxon>
        <taxon>Agaricomycotina</taxon>
        <taxon>Agaricomycetes</taxon>
        <taxon>Polyporales</taxon>
        <taxon>Phanerochaetaceae</taxon>
        <taxon>Phanerochaete</taxon>
    </lineage>
</organism>
<dbReference type="EMBL" id="BPQB01000054">
    <property type="protein sequence ID" value="GJE96018.1"/>
    <property type="molecule type" value="Genomic_DNA"/>
</dbReference>
<proteinExistence type="predicted"/>
<comment type="caution">
    <text evidence="1">The sequence shown here is derived from an EMBL/GenBank/DDBJ whole genome shotgun (WGS) entry which is preliminary data.</text>
</comment>
<name>A0A9P3GHE2_9APHY</name>
<sequence length="60" mass="6546">MPSVARASDPEGAKEIRAYCTLSLIVCPSVCRDASAKRECRRRWSGMTTCSLRNATVVIA</sequence>
<evidence type="ECO:0000313" key="2">
    <source>
        <dbReference type="Proteomes" id="UP000703269"/>
    </source>
</evidence>
<dbReference type="Proteomes" id="UP000703269">
    <property type="component" value="Unassembled WGS sequence"/>
</dbReference>
<reference evidence="1 2" key="1">
    <citation type="submission" date="2021-08" db="EMBL/GenBank/DDBJ databases">
        <title>Draft Genome Sequence of Phanerochaete sordida strain YK-624.</title>
        <authorList>
            <person name="Mori T."/>
            <person name="Dohra H."/>
            <person name="Suzuki T."/>
            <person name="Kawagishi H."/>
            <person name="Hirai H."/>
        </authorList>
    </citation>
    <scope>NUCLEOTIDE SEQUENCE [LARGE SCALE GENOMIC DNA]</scope>
    <source>
        <strain evidence="1 2">YK-624</strain>
    </source>
</reference>
<gene>
    <name evidence="1" type="ORF">PsYK624_122110</name>
</gene>
<protein>
    <submittedName>
        <fullName evidence="1">Uncharacterized protein</fullName>
    </submittedName>
</protein>
<accession>A0A9P3GHE2</accession>